<gene>
    <name evidence="1" type="ORF">F4556_005057</name>
</gene>
<keyword evidence="2" id="KW-1185">Reference proteome</keyword>
<name>A0A7W7SG84_9ACTN</name>
<evidence type="ECO:0000313" key="2">
    <source>
        <dbReference type="Proteomes" id="UP000573327"/>
    </source>
</evidence>
<reference evidence="1 2" key="1">
    <citation type="submission" date="2020-08" db="EMBL/GenBank/DDBJ databases">
        <title>Sequencing the genomes of 1000 actinobacteria strains.</title>
        <authorList>
            <person name="Klenk H.-P."/>
        </authorList>
    </citation>
    <scope>NUCLEOTIDE SEQUENCE [LARGE SCALE GENOMIC DNA]</scope>
    <source>
        <strain evidence="1 2">DSM 44786</strain>
    </source>
</reference>
<dbReference type="EMBL" id="JACHJR010000001">
    <property type="protein sequence ID" value="MBB4949522.1"/>
    <property type="molecule type" value="Genomic_DNA"/>
</dbReference>
<dbReference type="AlphaFoldDB" id="A0A7W7SG84"/>
<organism evidence="1 2">
    <name type="scientific">Kitasatospora gansuensis</name>
    <dbReference type="NCBI Taxonomy" id="258050"/>
    <lineage>
        <taxon>Bacteria</taxon>
        <taxon>Bacillati</taxon>
        <taxon>Actinomycetota</taxon>
        <taxon>Actinomycetes</taxon>
        <taxon>Kitasatosporales</taxon>
        <taxon>Streptomycetaceae</taxon>
        <taxon>Kitasatospora</taxon>
    </lineage>
</organism>
<comment type="caution">
    <text evidence="1">The sequence shown here is derived from an EMBL/GenBank/DDBJ whole genome shotgun (WGS) entry which is preliminary data.</text>
</comment>
<dbReference type="RefSeq" id="WP_246511085.1">
    <property type="nucleotide sequence ID" value="NZ_JACHJR010000001.1"/>
</dbReference>
<proteinExistence type="predicted"/>
<accession>A0A7W7SG84</accession>
<sequence>MELCETYRIPHSQLMGASAGGRWTALDRAKAAAWAAWKADVCDGCGTRSAEWDEQQGGDRFAYVAQTSRCLGCELIEQEQEQVPDGAEGRGVRIGLIKPS</sequence>
<dbReference type="Proteomes" id="UP000573327">
    <property type="component" value="Unassembled WGS sequence"/>
</dbReference>
<protein>
    <submittedName>
        <fullName evidence="1">Uncharacterized protein</fullName>
    </submittedName>
</protein>
<evidence type="ECO:0000313" key="1">
    <source>
        <dbReference type="EMBL" id="MBB4949522.1"/>
    </source>
</evidence>